<dbReference type="Pfam" id="PF02458">
    <property type="entry name" value="Transferase"/>
    <property type="match status" value="1"/>
</dbReference>
<dbReference type="InterPro" id="IPR023213">
    <property type="entry name" value="CAT-like_dom_sf"/>
</dbReference>
<dbReference type="EMBL" id="PQIB02000005">
    <property type="protein sequence ID" value="RLN19382.1"/>
    <property type="molecule type" value="Genomic_DNA"/>
</dbReference>
<evidence type="ECO:0000256" key="3">
    <source>
        <dbReference type="ARBA" id="ARBA00023315"/>
    </source>
</evidence>
<keyword evidence="2" id="KW-0808">Transferase</keyword>
<comment type="similarity">
    <text evidence="1">Belongs to the plant acyltransferase family.</text>
</comment>
<dbReference type="PANTHER" id="PTHR31642">
    <property type="entry name" value="TRICHOTHECENE 3-O-ACETYLTRANSFERASE"/>
    <property type="match status" value="1"/>
</dbReference>
<dbReference type="InterPro" id="IPR050317">
    <property type="entry name" value="Plant_Fungal_Acyltransferase"/>
</dbReference>
<comment type="caution">
    <text evidence="5">The sequence shown here is derived from an EMBL/GenBank/DDBJ whole genome shotgun (WGS) entry which is preliminary data.</text>
</comment>
<feature type="region of interest" description="Disordered" evidence="4">
    <location>
        <begin position="41"/>
        <end position="70"/>
    </location>
</feature>
<evidence type="ECO:0000256" key="1">
    <source>
        <dbReference type="ARBA" id="ARBA00009861"/>
    </source>
</evidence>
<dbReference type="AlphaFoldDB" id="A0A3L6SH09"/>
<proteinExistence type="inferred from homology"/>
<dbReference type="STRING" id="4540.A0A3L6SH09"/>
<dbReference type="GO" id="GO:0016747">
    <property type="term" value="F:acyltransferase activity, transferring groups other than amino-acyl groups"/>
    <property type="evidence" value="ECO:0007669"/>
    <property type="project" value="UniProtKB-ARBA"/>
</dbReference>
<name>A0A3L6SH09_PANMI</name>
<keyword evidence="3" id="KW-0012">Acyltransferase</keyword>
<dbReference type="Proteomes" id="UP000275267">
    <property type="component" value="Unassembled WGS sequence"/>
</dbReference>
<gene>
    <name evidence="5" type="ORF">C2845_PM02G16050</name>
</gene>
<organism evidence="5 6">
    <name type="scientific">Panicum miliaceum</name>
    <name type="common">Proso millet</name>
    <name type="synonym">Broomcorn millet</name>
    <dbReference type="NCBI Taxonomy" id="4540"/>
    <lineage>
        <taxon>Eukaryota</taxon>
        <taxon>Viridiplantae</taxon>
        <taxon>Streptophyta</taxon>
        <taxon>Embryophyta</taxon>
        <taxon>Tracheophyta</taxon>
        <taxon>Spermatophyta</taxon>
        <taxon>Magnoliopsida</taxon>
        <taxon>Liliopsida</taxon>
        <taxon>Poales</taxon>
        <taxon>Poaceae</taxon>
        <taxon>PACMAD clade</taxon>
        <taxon>Panicoideae</taxon>
        <taxon>Panicodae</taxon>
        <taxon>Paniceae</taxon>
        <taxon>Panicinae</taxon>
        <taxon>Panicum</taxon>
        <taxon>Panicum sect. Panicum</taxon>
    </lineage>
</organism>
<evidence type="ECO:0000313" key="5">
    <source>
        <dbReference type="EMBL" id="RLN19382.1"/>
    </source>
</evidence>
<evidence type="ECO:0000313" key="6">
    <source>
        <dbReference type="Proteomes" id="UP000275267"/>
    </source>
</evidence>
<protein>
    <submittedName>
        <fullName evidence="5">Agmatine coumaroyltransferase-1-like</fullName>
    </submittedName>
</protein>
<dbReference type="Gene3D" id="3.30.559.10">
    <property type="entry name" value="Chloramphenicol acetyltransferase-like domain"/>
    <property type="match status" value="2"/>
</dbReference>
<evidence type="ECO:0000256" key="4">
    <source>
        <dbReference type="SAM" id="MobiDB-lite"/>
    </source>
</evidence>
<sequence length="485" mass="52657">MDRVLLLRRSGRVIYTQACSNPPSQSKLRGDSSNFEYISAKANGGDRGDHTARGAESPAKPRRPCRQPDNPLTIFDRAATDGYVPAVFSWSVQAAPTNATLVDGLLATVARFPHLAGRLGVDDRGRRCFHLNDAGVRIIEAAAAADLADALAHGVSGHIDQLYPQADKVPVHLGTVNSDLHGLAPVQERADEPLLQVQLTRYRCGGLVIGTACQHLVADGQSMSFFYAAWATAVSTGLAVLPSPFIDRTAAVVPRNPPTPAFDHRNIEFKGEHSPRRSYPVVPQDRIKNITMHFPEEFVARLKARVAARCSVFQCLLAHAWKKVTAARNLSPEELTQVRVAVNCRSRAKPFVPMDFFGNMVLWAFPRMRAGELLSSNYAAVVGVIRDAVARVDAEYIQSFVDFGEALERSGEQLTPTAAVVGTAFSPDLEVESWLGFRFHDLDFGGGPACAFLPPSCLSRGSCSSCGHARPRPASTSWQRSTTST</sequence>
<reference evidence="6" key="1">
    <citation type="journal article" date="2019" name="Nat. Commun.">
        <title>The genome of broomcorn millet.</title>
        <authorList>
            <person name="Zou C."/>
            <person name="Miki D."/>
            <person name="Li D."/>
            <person name="Tang Q."/>
            <person name="Xiao L."/>
            <person name="Rajput S."/>
            <person name="Deng P."/>
            <person name="Jia W."/>
            <person name="Huang R."/>
            <person name="Zhang M."/>
            <person name="Sun Y."/>
            <person name="Hu J."/>
            <person name="Fu X."/>
            <person name="Schnable P.S."/>
            <person name="Li F."/>
            <person name="Zhang H."/>
            <person name="Feng B."/>
            <person name="Zhu X."/>
            <person name="Liu R."/>
            <person name="Schnable J.C."/>
            <person name="Zhu J.-K."/>
            <person name="Zhang H."/>
        </authorList>
    </citation>
    <scope>NUCLEOTIDE SEQUENCE [LARGE SCALE GENOMIC DNA]</scope>
</reference>
<feature type="compositionally biased region" description="Basic and acidic residues" evidence="4">
    <location>
        <begin position="44"/>
        <end position="53"/>
    </location>
</feature>
<dbReference type="PANTHER" id="PTHR31642:SF278">
    <property type="entry name" value="TRYPTAMINE HYDROXYCINNAMOYLTRANSFERASE 1"/>
    <property type="match status" value="1"/>
</dbReference>
<evidence type="ECO:0000256" key="2">
    <source>
        <dbReference type="ARBA" id="ARBA00022679"/>
    </source>
</evidence>
<dbReference type="OrthoDB" id="671439at2759"/>
<accession>A0A3L6SH09</accession>
<keyword evidence="6" id="KW-1185">Reference proteome</keyword>